<evidence type="ECO:0000313" key="2">
    <source>
        <dbReference type="Proteomes" id="UP001153709"/>
    </source>
</evidence>
<organism evidence="1 2">
    <name type="scientific">Diabrotica balteata</name>
    <name type="common">Banded cucumber beetle</name>
    <dbReference type="NCBI Taxonomy" id="107213"/>
    <lineage>
        <taxon>Eukaryota</taxon>
        <taxon>Metazoa</taxon>
        <taxon>Ecdysozoa</taxon>
        <taxon>Arthropoda</taxon>
        <taxon>Hexapoda</taxon>
        <taxon>Insecta</taxon>
        <taxon>Pterygota</taxon>
        <taxon>Neoptera</taxon>
        <taxon>Endopterygota</taxon>
        <taxon>Coleoptera</taxon>
        <taxon>Polyphaga</taxon>
        <taxon>Cucujiformia</taxon>
        <taxon>Chrysomeloidea</taxon>
        <taxon>Chrysomelidae</taxon>
        <taxon>Galerucinae</taxon>
        <taxon>Diabroticina</taxon>
        <taxon>Diabroticites</taxon>
        <taxon>Diabrotica</taxon>
    </lineage>
</organism>
<accession>A0A9N9SWY5</accession>
<keyword evidence="2" id="KW-1185">Reference proteome</keyword>
<sequence>MIIASTYFARKDMHKGTMKSPDGLTVNMIDHVIVDSRHQSNIINVRTRRGQMRILITTWSKVG</sequence>
<evidence type="ECO:0000313" key="1">
    <source>
        <dbReference type="EMBL" id="CAG9831057.1"/>
    </source>
</evidence>
<dbReference type="Proteomes" id="UP001153709">
    <property type="component" value="Chromosome 3"/>
</dbReference>
<gene>
    <name evidence="1" type="ORF">DIABBA_LOCUS4690</name>
</gene>
<dbReference type="EMBL" id="OU898278">
    <property type="protein sequence ID" value="CAG9831057.1"/>
    <property type="molecule type" value="Genomic_DNA"/>
</dbReference>
<reference evidence="1" key="1">
    <citation type="submission" date="2022-01" db="EMBL/GenBank/DDBJ databases">
        <authorList>
            <person name="King R."/>
        </authorList>
    </citation>
    <scope>NUCLEOTIDE SEQUENCE</scope>
</reference>
<dbReference type="OrthoDB" id="8195170at2759"/>
<proteinExistence type="predicted"/>
<name>A0A9N9SWY5_DIABA</name>
<protein>
    <submittedName>
        <fullName evidence="1">Uncharacterized protein</fullName>
    </submittedName>
</protein>
<dbReference type="AlphaFoldDB" id="A0A9N9SWY5"/>